<keyword evidence="2" id="KW-1185">Reference proteome</keyword>
<comment type="caution">
    <text evidence="1">The sequence shown here is derived from an EMBL/GenBank/DDBJ whole genome shotgun (WGS) entry which is preliminary data.</text>
</comment>
<dbReference type="AlphaFoldDB" id="A0A5M6HKD2"/>
<protein>
    <recommendedName>
        <fullName evidence="3">Addiction module protein</fullName>
    </recommendedName>
</protein>
<accession>A0A5M6HKD2</accession>
<proteinExistence type="predicted"/>
<reference evidence="1 2" key="1">
    <citation type="submission" date="2019-09" db="EMBL/GenBank/DDBJ databases">
        <title>Draft Whole-Genome sequence of Blastochloris sulfoviridis DSM 729.</title>
        <authorList>
            <person name="Meyer T.E."/>
            <person name="Kyndt J.A."/>
        </authorList>
    </citation>
    <scope>NUCLEOTIDE SEQUENCE [LARGE SCALE GENOMIC DNA]</scope>
    <source>
        <strain evidence="1 2">DSM 729</strain>
    </source>
</reference>
<gene>
    <name evidence="1" type="ORF">F1193_15735</name>
</gene>
<evidence type="ECO:0000313" key="1">
    <source>
        <dbReference type="EMBL" id="KAA5596277.1"/>
    </source>
</evidence>
<evidence type="ECO:0000313" key="2">
    <source>
        <dbReference type="Proteomes" id="UP000323886"/>
    </source>
</evidence>
<evidence type="ECO:0008006" key="3">
    <source>
        <dbReference type="Google" id="ProtNLM"/>
    </source>
</evidence>
<dbReference type="OrthoDB" id="7889158at2"/>
<name>A0A5M6HKD2_9HYPH</name>
<organism evidence="1 2">
    <name type="scientific">Blastochloris sulfoviridis</name>
    <dbReference type="NCBI Taxonomy" id="50712"/>
    <lineage>
        <taxon>Bacteria</taxon>
        <taxon>Pseudomonadati</taxon>
        <taxon>Pseudomonadota</taxon>
        <taxon>Alphaproteobacteria</taxon>
        <taxon>Hyphomicrobiales</taxon>
        <taxon>Blastochloridaceae</taxon>
        <taxon>Blastochloris</taxon>
    </lineage>
</organism>
<sequence>MTKLLDQAFDAARALPPAEQDDIARVLLRLAGDGGQEVALSPEERAAIDRSKAAAARGAFATDAQVANLWKKHGL</sequence>
<dbReference type="Proteomes" id="UP000323886">
    <property type="component" value="Unassembled WGS sequence"/>
</dbReference>
<dbReference type="EMBL" id="VWPL01000044">
    <property type="protein sequence ID" value="KAA5596277.1"/>
    <property type="molecule type" value="Genomic_DNA"/>
</dbReference>